<evidence type="ECO:0000313" key="2">
    <source>
        <dbReference type="Proteomes" id="UP001279734"/>
    </source>
</evidence>
<comment type="caution">
    <text evidence="1">The sequence shown here is derived from an EMBL/GenBank/DDBJ whole genome shotgun (WGS) entry which is preliminary data.</text>
</comment>
<reference evidence="1" key="1">
    <citation type="submission" date="2023-05" db="EMBL/GenBank/DDBJ databases">
        <title>Nepenthes gracilis genome sequencing.</title>
        <authorList>
            <person name="Fukushima K."/>
        </authorList>
    </citation>
    <scope>NUCLEOTIDE SEQUENCE</scope>
    <source>
        <strain evidence="1">SING2019-196</strain>
    </source>
</reference>
<organism evidence="1 2">
    <name type="scientific">Nepenthes gracilis</name>
    <name type="common">Slender pitcher plant</name>
    <dbReference type="NCBI Taxonomy" id="150966"/>
    <lineage>
        <taxon>Eukaryota</taxon>
        <taxon>Viridiplantae</taxon>
        <taxon>Streptophyta</taxon>
        <taxon>Embryophyta</taxon>
        <taxon>Tracheophyta</taxon>
        <taxon>Spermatophyta</taxon>
        <taxon>Magnoliopsida</taxon>
        <taxon>eudicotyledons</taxon>
        <taxon>Gunneridae</taxon>
        <taxon>Pentapetalae</taxon>
        <taxon>Caryophyllales</taxon>
        <taxon>Nepenthaceae</taxon>
        <taxon>Nepenthes</taxon>
    </lineage>
</organism>
<evidence type="ECO:0000313" key="1">
    <source>
        <dbReference type="EMBL" id="GMH12166.1"/>
    </source>
</evidence>
<dbReference type="PANTHER" id="PTHR31972:SF48">
    <property type="entry name" value="OS04G0407500 PROTEIN"/>
    <property type="match status" value="1"/>
</dbReference>
<name>A0AAD3XPW7_NEPGR</name>
<accession>A0AAD3XPW7</accession>
<proteinExistence type="predicted"/>
<protein>
    <submittedName>
        <fullName evidence="1">Uncharacterized protein</fullName>
    </submittedName>
</protein>
<dbReference type="Pfam" id="PF05910">
    <property type="entry name" value="DUF868"/>
    <property type="match status" value="1"/>
</dbReference>
<keyword evidence="2" id="KW-1185">Reference proteome</keyword>
<dbReference type="AlphaFoldDB" id="A0AAD3XPW7"/>
<sequence>MRDMVVTCFSEHALRVSQTTCSSSANESFISQNLSPSVQNAVICQYKITLSNRKQLLITLTWCRNHLGQGLNINFGNEASTSFKFTTISRLFRKKKGSKLVEFNDSRVEIFWDLSAATFESGPEPIDGYYLLVIVDSEIALILGNLAQEAASKKVKNGTSMAKFSLVSRREHYSGKALYSTRAQFSNTGINHDILIRCVSQNEGQKQPVLSVCIDKRTVMKVKRLEWNFRGNQTIFVDGLLVDLLWDVHDWFFNPSSGYAVFMFRTRTGTDSRLWLEEKMTQNEKDRVEFSLLIYASKNP</sequence>
<dbReference type="PANTHER" id="PTHR31972">
    <property type="entry name" value="EXPRESSED PROTEIN"/>
    <property type="match status" value="1"/>
</dbReference>
<dbReference type="EMBL" id="BSYO01000011">
    <property type="protein sequence ID" value="GMH12166.1"/>
    <property type="molecule type" value="Genomic_DNA"/>
</dbReference>
<dbReference type="Proteomes" id="UP001279734">
    <property type="component" value="Unassembled WGS sequence"/>
</dbReference>
<dbReference type="InterPro" id="IPR008586">
    <property type="entry name" value="DUF868_pln"/>
</dbReference>
<gene>
    <name evidence="1" type="ORF">Nepgr_014007</name>
</gene>